<feature type="transmembrane region" description="Helical" evidence="1">
    <location>
        <begin position="42"/>
        <end position="62"/>
    </location>
</feature>
<feature type="transmembrane region" description="Helical" evidence="1">
    <location>
        <begin position="125"/>
        <end position="147"/>
    </location>
</feature>
<evidence type="ECO:0000313" key="2">
    <source>
        <dbReference type="EMBL" id="MDQ1105831.1"/>
    </source>
</evidence>
<evidence type="ECO:0000256" key="1">
    <source>
        <dbReference type="SAM" id="Phobius"/>
    </source>
</evidence>
<feature type="transmembrane region" description="Helical" evidence="1">
    <location>
        <begin position="12"/>
        <end position="30"/>
    </location>
</feature>
<dbReference type="RefSeq" id="WP_307202429.1">
    <property type="nucleotide sequence ID" value="NZ_JAUTAN010000001.1"/>
</dbReference>
<feature type="transmembrane region" description="Helical" evidence="1">
    <location>
        <begin position="200"/>
        <end position="220"/>
    </location>
</feature>
<accession>A0AAJ1X2F8</accession>
<feature type="transmembrane region" description="Helical" evidence="1">
    <location>
        <begin position="232"/>
        <end position="249"/>
    </location>
</feature>
<feature type="transmembrane region" description="Helical" evidence="1">
    <location>
        <begin position="83"/>
        <end position="105"/>
    </location>
</feature>
<dbReference type="EMBL" id="JAUTAN010000001">
    <property type="protein sequence ID" value="MDQ1105831.1"/>
    <property type="molecule type" value="Genomic_DNA"/>
</dbReference>
<protein>
    <submittedName>
        <fullName evidence="2">Uncharacterized protein</fullName>
    </submittedName>
</protein>
<organism evidence="2 3">
    <name type="scientific">Nocardioides zeae</name>
    <dbReference type="NCBI Taxonomy" id="1457234"/>
    <lineage>
        <taxon>Bacteria</taxon>
        <taxon>Bacillati</taxon>
        <taxon>Actinomycetota</taxon>
        <taxon>Actinomycetes</taxon>
        <taxon>Propionibacteriales</taxon>
        <taxon>Nocardioidaceae</taxon>
        <taxon>Nocardioides</taxon>
    </lineage>
</organism>
<reference evidence="2" key="1">
    <citation type="submission" date="2023-07" db="EMBL/GenBank/DDBJ databases">
        <title>Functional and genomic diversity of the sorghum phyllosphere microbiome.</title>
        <authorList>
            <person name="Shade A."/>
        </authorList>
    </citation>
    <scope>NUCLEOTIDE SEQUENCE</scope>
    <source>
        <strain evidence="2">SORGH_AS_1067</strain>
    </source>
</reference>
<feature type="transmembrane region" description="Helical" evidence="1">
    <location>
        <begin position="159"/>
        <end position="180"/>
    </location>
</feature>
<sequence>MTRAILLWGRRSTVALAWPGLVLLVVLATWSRDGWQTEWDWAVSWGASGTILLGPVIAGLVAHDRAWRHAPTLLLMEQTSPRGRLAALALPAAAAVLGALAWSAGMVPVGVRLVRHGAVAARADVIVPVAVSVTAVVVAAAFVGFAIGSLQRNRAAGPIAALTVYAVFALSPRVELMGLFQAGGSLSTLVGVAISPAWTLGHVAAHLGLAVGGALLGVAVAGGPSTLRRGTVALAVVPVIAGLVLFHQLKQDGSRVLVEEAMSCTGERPQVCAPARAPDLVDAAAVSLTDAYAQLADSGLPLQGRYVYDRGLRDNRIPDDAGALSADPGQVTGGRLSRADVLETLVAPRRCLAYAAVEPPEDLLAAQAVVADWVGARLDGQVEGPAPDEVAAAYALLSDCEPDRGPVLVVG</sequence>
<proteinExistence type="predicted"/>
<gene>
    <name evidence="2" type="ORF">QE405_003115</name>
</gene>
<dbReference type="AlphaFoldDB" id="A0AAJ1X2F8"/>
<keyword evidence="1" id="KW-0812">Transmembrane</keyword>
<evidence type="ECO:0000313" key="3">
    <source>
        <dbReference type="Proteomes" id="UP001239215"/>
    </source>
</evidence>
<comment type="caution">
    <text evidence="2">The sequence shown here is derived from an EMBL/GenBank/DDBJ whole genome shotgun (WGS) entry which is preliminary data.</text>
</comment>
<name>A0AAJ1X2F8_9ACTN</name>
<dbReference type="Proteomes" id="UP001239215">
    <property type="component" value="Unassembled WGS sequence"/>
</dbReference>
<keyword evidence="1" id="KW-1133">Transmembrane helix</keyword>
<keyword evidence="1" id="KW-0472">Membrane</keyword>